<gene>
    <name evidence="5" type="primary">COQ3_3</name>
    <name evidence="5" type="ORF">PAESOLCIP111_05958</name>
</gene>
<dbReference type="CDD" id="cd02440">
    <property type="entry name" value="AdoMet_MTases"/>
    <property type="match status" value="1"/>
</dbReference>
<dbReference type="GO" id="GO:0102208">
    <property type="term" value="F:2-polyprenyl-6-hydroxyphenol methylase activity"/>
    <property type="evidence" value="ECO:0007669"/>
    <property type="project" value="UniProtKB-EC"/>
</dbReference>
<evidence type="ECO:0000313" key="5">
    <source>
        <dbReference type="EMBL" id="CAG7649820.1"/>
    </source>
</evidence>
<evidence type="ECO:0000313" key="6">
    <source>
        <dbReference type="Proteomes" id="UP000693672"/>
    </source>
</evidence>
<dbReference type="EMBL" id="CAJVAS010000050">
    <property type="protein sequence ID" value="CAG7649820.1"/>
    <property type="molecule type" value="Genomic_DNA"/>
</dbReference>
<accession>A0A916K8P4</accession>
<feature type="domain" description="Methyltransferase type 11" evidence="4">
    <location>
        <begin position="47"/>
        <end position="141"/>
    </location>
</feature>
<dbReference type="Pfam" id="PF08241">
    <property type="entry name" value="Methyltransf_11"/>
    <property type="match status" value="1"/>
</dbReference>
<dbReference type="AlphaFoldDB" id="A0A916K8P4"/>
<proteinExistence type="predicted"/>
<name>A0A916K8P4_9BACL</name>
<dbReference type="GO" id="GO:0008757">
    <property type="term" value="F:S-adenosylmethionine-dependent methyltransferase activity"/>
    <property type="evidence" value="ECO:0007669"/>
    <property type="project" value="InterPro"/>
</dbReference>
<dbReference type="GO" id="GO:0032259">
    <property type="term" value="P:methylation"/>
    <property type="evidence" value="ECO:0007669"/>
    <property type="project" value="UniProtKB-KW"/>
</dbReference>
<dbReference type="Proteomes" id="UP000693672">
    <property type="component" value="Unassembled WGS sequence"/>
</dbReference>
<evidence type="ECO:0000256" key="3">
    <source>
        <dbReference type="ARBA" id="ARBA00022691"/>
    </source>
</evidence>
<evidence type="ECO:0000256" key="2">
    <source>
        <dbReference type="ARBA" id="ARBA00022679"/>
    </source>
</evidence>
<protein>
    <submittedName>
        <fullName evidence="5">Ubiquinone biosynthesis O-methyltransferase, mitochondrial</fullName>
        <ecNumber evidence="5">2.1.1.222</ecNumber>
    </submittedName>
</protein>
<keyword evidence="6" id="KW-1185">Reference proteome</keyword>
<dbReference type="RefSeq" id="WP_218095644.1">
    <property type="nucleotide sequence ID" value="NZ_CAJVAS010000050.1"/>
</dbReference>
<dbReference type="EC" id="2.1.1.222" evidence="5"/>
<keyword evidence="3" id="KW-0949">S-adenosyl-L-methionine</keyword>
<evidence type="ECO:0000259" key="4">
    <source>
        <dbReference type="Pfam" id="PF08241"/>
    </source>
</evidence>
<dbReference type="PANTHER" id="PTHR43464:SF19">
    <property type="entry name" value="UBIQUINONE BIOSYNTHESIS O-METHYLTRANSFERASE, MITOCHONDRIAL"/>
    <property type="match status" value="1"/>
</dbReference>
<keyword evidence="2 5" id="KW-0808">Transferase</keyword>
<keyword evidence="5" id="KW-0830">Ubiquinone</keyword>
<evidence type="ECO:0000256" key="1">
    <source>
        <dbReference type="ARBA" id="ARBA00022603"/>
    </source>
</evidence>
<organism evidence="5 6">
    <name type="scientific">Paenibacillus solanacearum</name>
    <dbReference type="NCBI Taxonomy" id="2048548"/>
    <lineage>
        <taxon>Bacteria</taxon>
        <taxon>Bacillati</taxon>
        <taxon>Bacillota</taxon>
        <taxon>Bacilli</taxon>
        <taxon>Bacillales</taxon>
        <taxon>Paenibacillaceae</taxon>
        <taxon>Paenibacillus</taxon>
    </lineage>
</organism>
<dbReference type="InterPro" id="IPR013216">
    <property type="entry name" value="Methyltransf_11"/>
</dbReference>
<comment type="caution">
    <text evidence="5">The sequence shown here is derived from an EMBL/GenBank/DDBJ whole genome shotgun (WGS) entry which is preliminary data.</text>
</comment>
<keyword evidence="1 5" id="KW-0489">Methyltransferase</keyword>
<dbReference type="PANTHER" id="PTHR43464">
    <property type="entry name" value="METHYLTRANSFERASE"/>
    <property type="match status" value="1"/>
</dbReference>
<reference evidence="5" key="1">
    <citation type="submission" date="2021-06" db="EMBL/GenBank/DDBJ databases">
        <authorList>
            <person name="Criscuolo A."/>
        </authorList>
    </citation>
    <scope>NUCLEOTIDE SEQUENCE</scope>
    <source>
        <strain evidence="5">CIP111600</strain>
    </source>
</reference>
<sequence>MKQNKYDDPEFFASYSQMARSVGGLEAAGEWHAFRAMLPELQGRRVLDIGCGFGWHCRYARERKAESVIGIDLSENMLARARASTDDAAIEYRCMAIEEMAFARESFDVVISSLALHYIESFESICRNIYRFLAPDGTFVFSVEHPIFTAVAAQDWVYGTQGERLHWPVDHYQSEGVRQTRFLDNDVVKYHRTFASYIQALLESGFTITGVSEPKPPQQMLDQIPGMRDELRRPMFLMIAATKPESQIGAHK</sequence>